<sequence>MTIAAILAGRTGEVISITSDTRVSEAIALLAERRIGALPVLEGERVVGIFSERDVIYCLAREGGDALSRRVADVMTAPAQTVGPEQSVLGALSLMTRRRFRHLPVVEHDRLVGFVSIGDLVKHRIDRIEAEAAAMRDYILSA</sequence>
<evidence type="ECO:0000313" key="5">
    <source>
        <dbReference type="Proteomes" id="UP000464468"/>
    </source>
</evidence>
<dbReference type="Gene3D" id="3.10.580.10">
    <property type="entry name" value="CBS-domain"/>
    <property type="match status" value="1"/>
</dbReference>
<dbReference type="PANTHER" id="PTHR43080:SF2">
    <property type="entry name" value="CBS DOMAIN-CONTAINING PROTEIN"/>
    <property type="match status" value="1"/>
</dbReference>
<dbReference type="Proteomes" id="UP000464468">
    <property type="component" value="Chromosome"/>
</dbReference>
<name>A0A7Z2NUT9_9SPHN</name>
<dbReference type="InterPro" id="IPR046342">
    <property type="entry name" value="CBS_dom_sf"/>
</dbReference>
<evidence type="ECO:0000259" key="3">
    <source>
        <dbReference type="PROSITE" id="PS51371"/>
    </source>
</evidence>
<dbReference type="PROSITE" id="PS51371">
    <property type="entry name" value="CBS"/>
    <property type="match status" value="2"/>
</dbReference>
<dbReference type="KEGG" id="schy:GVO57_02185"/>
<organism evidence="4 5">
    <name type="scientific">Sphingomonas changnyeongensis</name>
    <dbReference type="NCBI Taxonomy" id="2698679"/>
    <lineage>
        <taxon>Bacteria</taxon>
        <taxon>Pseudomonadati</taxon>
        <taxon>Pseudomonadota</taxon>
        <taxon>Alphaproteobacteria</taxon>
        <taxon>Sphingomonadales</taxon>
        <taxon>Sphingomonadaceae</taxon>
        <taxon>Sphingomonas</taxon>
    </lineage>
</organism>
<dbReference type="Pfam" id="PF00571">
    <property type="entry name" value="CBS"/>
    <property type="match status" value="2"/>
</dbReference>
<dbReference type="InterPro" id="IPR000644">
    <property type="entry name" value="CBS_dom"/>
</dbReference>
<proteinExistence type="predicted"/>
<dbReference type="CDD" id="cd04623">
    <property type="entry name" value="CBS_pair_bac_euk"/>
    <property type="match status" value="1"/>
</dbReference>
<keyword evidence="5" id="KW-1185">Reference proteome</keyword>
<dbReference type="EMBL" id="CP047895">
    <property type="protein sequence ID" value="QHL89846.1"/>
    <property type="molecule type" value="Genomic_DNA"/>
</dbReference>
<reference evidence="4 5" key="1">
    <citation type="submission" date="2020-01" db="EMBL/GenBank/DDBJ databases">
        <title>Sphingomonas sp. C33 whole genome sequece.</title>
        <authorList>
            <person name="Park C."/>
        </authorList>
    </citation>
    <scope>NUCLEOTIDE SEQUENCE [LARGE SCALE GENOMIC DNA]</scope>
    <source>
        <strain evidence="4 5">C33</strain>
    </source>
</reference>
<evidence type="ECO:0000256" key="2">
    <source>
        <dbReference type="PROSITE-ProRule" id="PRU00703"/>
    </source>
</evidence>
<dbReference type="SUPFAM" id="SSF54631">
    <property type="entry name" value="CBS-domain pair"/>
    <property type="match status" value="1"/>
</dbReference>
<feature type="domain" description="CBS" evidence="3">
    <location>
        <begin position="10"/>
        <end position="67"/>
    </location>
</feature>
<gene>
    <name evidence="4" type="ORF">GVO57_02185</name>
</gene>
<feature type="domain" description="CBS" evidence="3">
    <location>
        <begin position="75"/>
        <end position="131"/>
    </location>
</feature>
<dbReference type="AlphaFoldDB" id="A0A7Z2NUT9"/>
<dbReference type="RefSeq" id="WP_160591457.1">
    <property type="nucleotide sequence ID" value="NZ_CP047895.1"/>
</dbReference>
<evidence type="ECO:0000256" key="1">
    <source>
        <dbReference type="ARBA" id="ARBA00023122"/>
    </source>
</evidence>
<accession>A0A7Z2NUT9</accession>
<keyword evidence="1 2" id="KW-0129">CBS domain</keyword>
<dbReference type="InterPro" id="IPR044725">
    <property type="entry name" value="CBSX3_CBS_dom"/>
</dbReference>
<evidence type="ECO:0000313" key="4">
    <source>
        <dbReference type="EMBL" id="QHL89846.1"/>
    </source>
</evidence>
<protein>
    <submittedName>
        <fullName evidence="4">CBS domain-containing protein</fullName>
    </submittedName>
</protein>
<dbReference type="SMART" id="SM00116">
    <property type="entry name" value="CBS"/>
    <property type="match status" value="2"/>
</dbReference>
<dbReference type="PANTHER" id="PTHR43080">
    <property type="entry name" value="CBS DOMAIN-CONTAINING PROTEIN CBSX3, MITOCHONDRIAL"/>
    <property type="match status" value="1"/>
</dbReference>
<dbReference type="InterPro" id="IPR051257">
    <property type="entry name" value="Diverse_CBS-Domain"/>
</dbReference>